<name>A0A6I6E043_THETI</name>
<protein>
    <submittedName>
        <fullName evidence="2">PilZ domain-containing protein</fullName>
    </submittedName>
</protein>
<dbReference type="InterPro" id="IPR009875">
    <property type="entry name" value="PilZ_domain"/>
</dbReference>
<dbReference type="Proteomes" id="UP000426424">
    <property type="component" value="Chromosome"/>
</dbReference>
<organism evidence="2 3">
    <name type="scientific">Thermochromatium tepidum ATCC 43061</name>
    <dbReference type="NCBI Taxonomy" id="316276"/>
    <lineage>
        <taxon>Bacteria</taxon>
        <taxon>Pseudomonadati</taxon>
        <taxon>Pseudomonadota</taxon>
        <taxon>Gammaproteobacteria</taxon>
        <taxon>Chromatiales</taxon>
        <taxon>Chromatiaceae</taxon>
        <taxon>Thermochromatium</taxon>
    </lineage>
</organism>
<reference evidence="2 3" key="1">
    <citation type="submission" date="2019-12" db="EMBL/GenBank/DDBJ databases">
        <title>The complete genome of the thermophilic, anoxygenic phototrophic gammaproteobacterium Thermochromatium tepidum.</title>
        <authorList>
            <person name="Sattley W.M."/>
            <person name="Swingley W.D."/>
            <person name="Burchell B.M."/>
            <person name="Gurbani S.A."/>
            <person name="Kujawa C.M."/>
            <person name="Nuccio D.A."/>
            <person name="Schladweiler J."/>
            <person name="Shaffer K.N."/>
            <person name="Stokes L.M."/>
            <person name="Touchman J.W."/>
            <person name="Blankenship R.E."/>
            <person name="Madigan M.T."/>
        </authorList>
    </citation>
    <scope>NUCLEOTIDE SEQUENCE [LARGE SCALE GENOMIC DNA]</scope>
    <source>
        <strain evidence="2 3">ATCC 43061</strain>
    </source>
</reference>
<accession>A0A6I6E043</accession>
<evidence type="ECO:0000259" key="1">
    <source>
        <dbReference type="Pfam" id="PF07238"/>
    </source>
</evidence>
<keyword evidence="3" id="KW-1185">Reference proteome</keyword>
<dbReference type="AlphaFoldDB" id="A0A6I6E043"/>
<sequence length="352" mass="39438">MTQSGSGSMAMERRTQLRIDLRIPVELTYPGRDAPVQAVTRDLSWGGALLHLTDPLPRDLKTLIISLPWRRGKSIHAQAKLLRVRPDAAGGYLAAVRFTSLSPRSQSRLERLLKMLYSADTKGDAAGKNALFRELEVTVSDAEELRQTLLQILEGRYTVTVFEPYEVGQSISLSITGTFDLPDIRLRAQISGVQKSRVEGFNWADLYTLSLEFEHPGDAIRALIAQILSRLSDSEDQSSIFISLEGAPDWLRSVATAVRFSMSNRKADVGVRDEVRSCLESERPEAVERLIAGWGNVNDFDVVFQDLVLSRDEQPPAWSQEAWDELKLLQSVHDEVYGAPPHRNTWLRGGRL</sequence>
<proteinExistence type="predicted"/>
<gene>
    <name evidence="2" type="ORF">E6P07_09690</name>
</gene>
<dbReference type="Pfam" id="PF07238">
    <property type="entry name" value="PilZ"/>
    <property type="match status" value="1"/>
</dbReference>
<dbReference type="EMBL" id="CP039268">
    <property type="protein sequence ID" value="QGU33224.1"/>
    <property type="molecule type" value="Genomic_DNA"/>
</dbReference>
<dbReference type="KEGG" id="ttp:E6P07_09690"/>
<feature type="domain" description="PilZ" evidence="1">
    <location>
        <begin position="12"/>
        <end position="113"/>
    </location>
</feature>
<dbReference type="RefSeq" id="WP_153975418.1">
    <property type="nucleotide sequence ID" value="NZ_CP039268.1"/>
</dbReference>
<evidence type="ECO:0000313" key="2">
    <source>
        <dbReference type="EMBL" id="QGU33224.1"/>
    </source>
</evidence>
<dbReference type="GO" id="GO:0035438">
    <property type="term" value="F:cyclic-di-GMP binding"/>
    <property type="evidence" value="ECO:0007669"/>
    <property type="project" value="InterPro"/>
</dbReference>
<dbReference type="SUPFAM" id="SSF141371">
    <property type="entry name" value="PilZ domain-like"/>
    <property type="match status" value="1"/>
</dbReference>
<evidence type="ECO:0000313" key="3">
    <source>
        <dbReference type="Proteomes" id="UP000426424"/>
    </source>
</evidence>
<dbReference type="Gene3D" id="2.40.10.220">
    <property type="entry name" value="predicted glycosyltransferase like domains"/>
    <property type="match status" value="1"/>
</dbReference>
<dbReference type="OrthoDB" id="5758272at2"/>